<evidence type="ECO:0000313" key="3">
    <source>
        <dbReference type="Proteomes" id="UP000663868"/>
    </source>
</evidence>
<organism evidence="2 3">
    <name type="scientific">Adineta steineri</name>
    <dbReference type="NCBI Taxonomy" id="433720"/>
    <lineage>
        <taxon>Eukaryota</taxon>
        <taxon>Metazoa</taxon>
        <taxon>Spiralia</taxon>
        <taxon>Gnathifera</taxon>
        <taxon>Rotifera</taxon>
        <taxon>Eurotatoria</taxon>
        <taxon>Bdelloidea</taxon>
        <taxon>Adinetida</taxon>
        <taxon>Adinetidae</taxon>
        <taxon>Adineta</taxon>
    </lineage>
</organism>
<feature type="region of interest" description="Disordered" evidence="1">
    <location>
        <begin position="1"/>
        <end position="20"/>
    </location>
</feature>
<sequence>MTNPVRHGLFRSPSMLQAQT</sequence>
<protein>
    <submittedName>
        <fullName evidence="2">Uncharacterized protein</fullName>
    </submittedName>
</protein>
<dbReference type="AlphaFoldDB" id="A0A820JI45"/>
<accession>A0A820JI45</accession>
<proteinExistence type="predicted"/>
<dbReference type="Proteomes" id="UP000663868">
    <property type="component" value="Unassembled WGS sequence"/>
</dbReference>
<feature type="non-terminal residue" evidence="2">
    <location>
        <position position="20"/>
    </location>
</feature>
<comment type="caution">
    <text evidence="2">The sequence shown here is derived from an EMBL/GenBank/DDBJ whole genome shotgun (WGS) entry which is preliminary data.</text>
</comment>
<reference evidence="2" key="1">
    <citation type="submission" date="2021-02" db="EMBL/GenBank/DDBJ databases">
        <authorList>
            <person name="Nowell W R."/>
        </authorList>
    </citation>
    <scope>NUCLEOTIDE SEQUENCE</scope>
</reference>
<dbReference type="EMBL" id="CAJOBB010016244">
    <property type="protein sequence ID" value="CAF4326010.1"/>
    <property type="molecule type" value="Genomic_DNA"/>
</dbReference>
<gene>
    <name evidence="2" type="ORF">KXQ929_LOCUS46897</name>
</gene>
<evidence type="ECO:0000256" key="1">
    <source>
        <dbReference type="SAM" id="MobiDB-lite"/>
    </source>
</evidence>
<name>A0A820JI45_9BILA</name>
<evidence type="ECO:0000313" key="2">
    <source>
        <dbReference type="EMBL" id="CAF4326010.1"/>
    </source>
</evidence>